<dbReference type="EMBL" id="DWYY01000075">
    <property type="protein sequence ID" value="HJA92905.1"/>
    <property type="molecule type" value="Genomic_DNA"/>
</dbReference>
<dbReference type="Gene3D" id="6.10.140.190">
    <property type="match status" value="1"/>
</dbReference>
<keyword evidence="1" id="KW-0175">Coiled coil</keyword>
<feature type="domain" description="Transcription regulator PadR C-terminal" evidence="3">
    <location>
        <begin position="95"/>
        <end position="175"/>
    </location>
</feature>
<dbReference type="Proteomes" id="UP000886858">
    <property type="component" value="Unassembled WGS sequence"/>
</dbReference>
<organism evidence="4 5">
    <name type="scientific">Candidatus Eisenbergiella merdipullorum</name>
    <dbReference type="NCBI Taxonomy" id="2838553"/>
    <lineage>
        <taxon>Bacteria</taxon>
        <taxon>Bacillati</taxon>
        <taxon>Bacillota</taxon>
        <taxon>Clostridia</taxon>
        <taxon>Lachnospirales</taxon>
        <taxon>Lachnospiraceae</taxon>
        <taxon>Eisenbergiella</taxon>
    </lineage>
</organism>
<sequence length="181" mass="21314">MGTLRYAILGLLNQRSMSGYEMSKEFENTLFEFWNARHSQIYPELKLLAEEGMVTYAVEISGNILEKKVYSITEAGRNAFLQWEMERPQLSPVPKDEFRLRLFFSSCLSKEDRLSLLEDQLEKHRERLAHLKERLDKFPVLPPEEEGKFSDYLVLSGALSREEGNCRWLESCIQLCRERRD</sequence>
<dbReference type="InterPro" id="IPR018309">
    <property type="entry name" value="Tscrpt_reg_PadR_C"/>
</dbReference>
<dbReference type="PANTHER" id="PTHR43252">
    <property type="entry name" value="TRANSCRIPTIONAL REGULATOR YQJI"/>
    <property type="match status" value="1"/>
</dbReference>
<name>A0A9D2I5V2_9FIRM</name>
<dbReference type="InterPro" id="IPR005149">
    <property type="entry name" value="Tscrpt_reg_PadR_N"/>
</dbReference>
<feature type="coiled-coil region" evidence="1">
    <location>
        <begin position="107"/>
        <end position="134"/>
    </location>
</feature>
<evidence type="ECO:0000259" key="3">
    <source>
        <dbReference type="Pfam" id="PF10400"/>
    </source>
</evidence>
<dbReference type="SUPFAM" id="SSF46785">
    <property type="entry name" value="Winged helix' DNA-binding domain"/>
    <property type="match status" value="1"/>
</dbReference>
<reference evidence="4" key="1">
    <citation type="journal article" date="2021" name="PeerJ">
        <title>Extensive microbial diversity within the chicken gut microbiome revealed by metagenomics and culture.</title>
        <authorList>
            <person name="Gilroy R."/>
            <person name="Ravi A."/>
            <person name="Getino M."/>
            <person name="Pursley I."/>
            <person name="Horton D.L."/>
            <person name="Alikhan N.F."/>
            <person name="Baker D."/>
            <person name="Gharbi K."/>
            <person name="Hall N."/>
            <person name="Watson M."/>
            <person name="Adriaenssens E.M."/>
            <person name="Foster-Nyarko E."/>
            <person name="Jarju S."/>
            <person name="Secka A."/>
            <person name="Antonio M."/>
            <person name="Oren A."/>
            <person name="Chaudhuri R.R."/>
            <person name="La Ragione R."/>
            <person name="Hildebrand F."/>
            <person name="Pallen M.J."/>
        </authorList>
    </citation>
    <scope>NUCLEOTIDE SEQUENCE</scope>
    <source>
        <strain evidence="4">CHK179-7159</strain>
    </source>
</reference>
<evidence type="ECO:0000313" key="4">
    <source>
        <dbReference type="EMBL" id="HJA92905.1"/>
    </source>
</evidence>
<dbReference type="PANTHER" id="PTHR43252:SF6">
    <property type="entry name" value="NEGATIVE TRANSCRIPTION REGULATOR PADR"/>
    <property type="match status" value="1"/>
</dbReference>
<feature type="domain" description="Transcription regulator PadR N-terminal" evidence="2">
    <location>
        <begin position="8"/>
        <end position="80"/>
    </location>
</feature>
<dbReference type="Pfam" id="PF03551">
    <property type="entry name" value="PadR"/>
    <property type="match status" value="1"/>
</dbReference>
<dbReference type="AlphaFoldDB" id="A0A9D2I5V2"/>
<comment type="caution">
    <text evidence="4">The sequence shown here is derived from an EMBL/GenBank/DDBJ whole genome shotgun (WGS) entry which is preliminary data.</text>
</comment>
<dbReference type="Gene3D" id="1.10.10.10">
    <property type="entry name" value="Winged helix-like DNA-binding domain superfamily/Winged helix DNA-binding domain"/>
    <property type="match status" value="1"/>
</dbReference>
<protein>
    <submittedName>
        <fullName evidence="4">PadR family transcriptional regulator</fullName>
    </submittedName>
</protein>
<dbReference type="InterPro" id="IPR036388">
    <property type="entry name" value="WH-like_DNA-bd_sf"/>
</dbReference>
<accession>A0A9D2I5V2</accession>
<dbReference type="InterPro" id="IPR036390">
    <property type="entry name" value="WH_DNA-bd_sf"/>
</dbReference>
<reference evidence="4" key="2">
    <citation type="submission" date="2021-04" db="EMBL/GenBank/DDBJ databases">
        <authorList>
            <person name="Gilroy R."/>
        </authorList>
    </citation>
    <scope>NUCLEOTIDE SEQUENCE</scope>
    <source>
        <strain evidence="4">CHK179-7159</strain>
    </source>
</reference>
<evidence type="ECO:0000259" key="2">
    <source>
        <dbReference type="Pfam" id="PF03551"/>
    </source>
</evidence>
<evidence type="ECO:0000256" key="1">
    <source>
        <dbReference type="SAM" id="Coils"/>
    </source>
</evidence>
<evidence type="ECO:0000313" key="5">
    <source>
        <dbReference type="Proteomes" id="UP000886858"/>
    </source>
</evidence>
<proteinExistence type="predicted"/>
<gene>
    <name evidence="4" type="ORF">H9717_07280</name>
</gene>
<dbReference type="Pfam" id="PF10400">
    <property type="entry name" value="Vir_act_alpha_C"/>
    <property type="match status" value="1"/>
</dbReference>